<dbReference type="EMBL" id="QJJK01000016">
    <property type="protein sequence ID" value="PXW52505.1"/>
    <property type="molecule type" value="Genomic_DNA"/>
</dbReference>
<dbReference type="InterPro" id="IPR004550">
    <property type="entry name" value="AsnASE_II"/>
</dbReference>
<dbReference type="SUPFAM" id="SSF53774">
    <property type="entry name" value="Glutaminase/Asparaginase"/>
    <property type="match status" value="1"/>
</dbReference>
<evidence type="ECO:0000259" key="5">
    <source>
        <dbReference type="Pfam" id="PF17763"/>
    </source>
</evidence>
<dbReference type="InterPro" id="IPR036152">
    <property type="entry name" value="Asp/glu_Ase-like_sf"/>
</dbReference>
<gene>
    <name evidence="6" type="ORF">C7450_11679</name>
</gene>
<dbReference type="CDD" id="cd08964">
    <property type="entry name" value="L-asparaginase_II"/>
    <property type="match status" value="1"/>
</dbReference>
<dbReference type="PANTHER" id="PTHR11707">
    <property type="entry name" value="L-ASPARAGINASE"/>
    <property type="match status" value="1"/>
</dbReference>
<dbReference type="PIRSF" id="PIRSF500176">
    <property type="entry name" value="L_ASNase"/>
    <property type="match status" value="1"/>
</dbReference>
<dbReference type="Gene3D" id="3.40.50.1170">
    <property type="entry name" value="L-asparaginase, N-terminal domain"/>
    <property type="match status" value="1"/>
</dbReference>
<evidence type="ECO:0000256" key="1">
    <source>
        <dbReference type="ARBA" id="ARBA00010518"/>
    </source>
</evidence>
<comment type="caution">
    <text evidence="6">The sequence shown here is derived from an EMBL/GenBank/DDBJ whole genome shotgun (WGS) entry which is preliminary data.</text>
</comment>
<evidence type="ECO:0000256" key="2">
    <source>
        <dbReference type="ARBA" id="ARBA00022801"/>
    </source>
</evidence>
<feature type="active site" description="O-isoaspartyl threonine intermediate" evidence="3">
    <location>
        <position position="14"/>
    </location>
</feature>
<dbReference type="InterPro" id="IPR027473">
    <property type="entry name" value="L-asparaginase_C"/>
</dbReference>
<dbReference type="Pfam" id="PF17763">
    <property type="entry name" value="Asparaginase_C"/>
    <property type="match status" value="1"/>
</dbReference>
<feature type="domain" description="Asparaginase/glutaminase C-terminal" evidence="5">
    <location>
        <begin position="222"/>
        <end position="329"/>
    </location>
</feature>
<dbReference type="OrthoDB" id="9788068at2"/>
<dbReference type="RefSeq" id="WP_110377980.1">
    <property type="nucleotide sequence ID" value="NZ_JAHBRY010000001.1"/>
</dbReference>
<evidence type="ECO:0000259" key="4">
    <source>
        <dbReference type="Pfam" id="PF00710"/>
    </source>
</evidence>
<dbReference type="SFLD" id="SFLDS00057">
    <property type="entry name" value="Glutaminase/Asparaginase"/>
    <property type="match status" value="1"/>
</dbReference>
<dbReference type="PIRSF" id="PIRSF001220">
    <property type="entry name" value="L-ASNase_gatD"/>
    <property type="match status" value="1"/>
</dbReference>
<reference evidence="6 7" key="1">
    <citation type="submission" date="2018-05" db="EMBL/GenBank/DDBJ databases">
        <title>Genomic Encyclopedia of Type Strains, Phase IV (KMG-IV): sequencing the most valuable type-strain genomes for metagenomic binning, comparative biology and taxonomic classification.</title>
        <authorList>
            <person name="Goeker M."/>
        </authorList>
    </citation>
    <scope>NUCLEOTIDE SEQUENCE [LARGE SCALE GENOMIC DNA]</scope>
    <source>
        <strain evidence="6 7">DSM 6462</strain>
    </source>
</reference>
<feature type="domain" description="L-asparaginase N-terminal" evidence="4">
    <location>
        <begin position="5"/>
        <end position="196"/>
    </location>
</feature>
<protein>
    <submittedName>
        <fullName evidence="6">Asparaginase</fullName>
    </submittedName>
</protein>
<dbReference type="AlphaFoldDB" id="A0A2V3TUR8"/>
<dbReference type="GO" id="GO:0004067">
    <property type="term" value="F:asparaginase activity"/>
    <property type="evidence" value="ECO:0007669"/>
    <property type="project" value="UniProtKB-UniRule"/>
</dbReference>
<dbReference type="GO" id="GO:0006528">
    <property type="term" value="P:asparagine metabolic process"/>
    <property type="evidence" value="ECO:0007669"/>
    <property type="project" value="InterPro"/>
</dbReference>
<dbReference type="Proteomes" id="UP000248021">
    <property type="component" value="Unassembled WGS sequence"/>
</dbReference>
<dbReference type="Gene3D" id="3.40.50.40">
    <property type="match status" value="1"/>
</dbReference>
<proteinExistence type="inferred from homology"/>
<evidence type="ECO:0000313" key="6">
    <source>
        <dbReference type="EMBL" id="PXW52505.1"/>
    </source>
</evidence>
<dbReference type="PROSITE" id="PS51732">
    <property type="entry name" value="ASN_GLN_ASE_3"/>
    <property type="match status" value="1"/>
</dbReference>
<evidence type="ECO:0000313" key="7">
    <source>
        <dbReference type="Proteomes" id="UP000248021"/>
    </source>
</evidence>
<keyword evidence="2" id="KW-0378">Hydrolase</keyword>
<organism evidence="6 7">
    <name type="scientific">Chelatococcus asaccharovorans</name>
    <dbReference type="NCBI Taxonomy" id="28210"/>
    <lineage>
        <taxon>Bacteria</taxon>
        <taxon>Pseudomonadati</taxon>
        <taxon>Pseudomonadota</taxon>
        <taxon>Alphaproteobacteria</taxon>
        <taxon>Hyphomicrobiales</taxon>
        <taxon>Chelatococcaceae</taxon>
        <taxon>Chelatococcus</taxon>
    </lineage>
</organism>
<dbReference type="InterPro" id="IPR006034">
    <property type="entry name" value="Asparaginase/glutaminase-like"/>
</dbReference>
<accession>A0A2V3TUR8</accession>
<dbReference type="InterPro" id="IPR040919">
    <property type="entry name" value="Asparaginase_C"/>
</dbReference>
<dbReference type="Pfam" id="PF00710">
    <property type="entry name" value="Asparaginase"/>
    <property type="match status" value="1"/>
</dbReference>
<dbReference type="InterPro" id="IPR037152">
    <property type="entry name" value="L-asparaginase_N_sf"/>
</dbReference>
<dbReference type="SMART" id="SM00870">
    <property type="entry name" value="Asparaginase"/>
    <property type="match status" value="1"/>
</dbReference>
<comment type="similarity">
    <text evidence="1">Belongs to the asparaginase 1 family.</text>
</comment>
<dbReference type="InterPro" id="IPR027474">
    <property type="entry name" value="L-asparaginase_N"/>
</dbReference>
<dbReference type="FunFam" id="3.40.50.1170:FF:000001">
    <property type="entry name" value="L-asparaginase 2"/>
    <property type="match status" value="1"/>
</dbReference>
<dbReference type="PRINTS" id="PR00139">
    <property type="entry name" value="ASNGLNASE"/>
</dbReference>
<keyword evidence="7" id="KW-1185">Reference proteome</keyword>
<evidence type="ECO:0000256" key="3">
    <source>
        <dbReference type="PIRSR" id="PIRSR001220-1"/>
    </source>
</evidence>
<name>A0A2V3TUR8_9HYPH</name>
<sequence length="332" mass="35079">MSKPRIALVVTGGTIDTLGEGRLDLFEYARHQRWLTPLELLASVPELQELADIMLVEMPRFGVSTFSISDWVALHAAISSAVDAGAEGVVVTQGSNYVEENAYFLSLTLKTASPVVLTAAMRPASGMGSDGAMNLVDAVRVALDPASHAHGVTVVMNGQIHAARDVTKGHTQALEAFHSPQSGPLGELLPNGSVVYFRRGLKLHTLDTPFHITSFSVADWPRVEILAACYGGDGALAEAALQLGAHGLVCVGFGAGRPGPGLHGVLCKAAANGIPVVLSARANGKVTAYRALSKQGFIAANDLTPWKARILLQLALVHANDVRSFQDIFDEF</sequence>
<dbReference type="PANTHER" id="PTHR11707:SF28">
    <property type="entry name" value="60 KDA LYSOPHOSPHOLIPASE"/>
    <property type="match status" value="1"/>
</dbReference>